<name>A0ABN9VTY3_9DINO</name>
<organism evidence="1 2">
    <name type="scientific">Prorocentrum cordatum</name>
    <dbReference type="NCBI Taxonomy" id="2364126"/>
    <lineage>
        <taxon>Eukaryota</taxon>
        <taxon>Sar</taxon>
        <taxon>Alveolata</taxon>
        <taxon>Dinophyceae</taxon>
        <taxon>Prorocentrales</taxon>
        <taxon>Prorocentraceae</taxon>
        <taxon>Prorocentrum</taxon>
    </lineage>
</organism>
<feature type="non-terminal residue" evidence="1">
    <location>
        <position position="1"/>
    </location>
</feature>
<protein>
    <submittedName>
        <fullName evidence="1">Uncharacterized protein</fullName>
    </submittedName>
</protein>
<sequence>FHRVWLTDVGPRGRWNRVRKNEFYQKQESLLDTLRPHDEIHSKGYGNYKQWTHLIEHGTKPGGHKEKLDYKYRGPNTATTHFYVGRYENVKHKQRIVRTGAKDPVTGKPAEFAVDTRPEFDCRLLDDMIRRNNEEQMWALESSWDIHRPSNTASCPQLGADWMSG</sequence>
<gene>
    <name evidence="1" type="ORF">PCOR1329_LOCUS60776</name>
</gene>
<reference evidence="1" key="1">
    <citation type="submission" date="2023-10" db="EMBL/GenBank/DDBJ databases">
        <authorList>
            <person name="Chen Y."/>
            <person name="Shah S."/>
            <person name="Dougan E. K."/>
            <person name="Thang M."/>
            <person name="Chan C."/>
        </authorList>
    </citation>
    <scope>NUCLEOTIDE SEQUENCE [LARGE SCALE GENOMIC DNA]</scope>
</reference>
<accession>A0ABN9VTY3</accession>
<dbReference type="Proteomes" id="UP001189429">
    <property type="component" value="Unassembled WGS sequence"/>
</dbReference>
<comment type="caution">
    <text evidence="1">The sequence shown here is derived from an EMBL/GenBank/DDBJ whole genome shotgun (WGS) entry which is preliminary data.</text>
</comment>
<keyword evidence="2" id="KW-1185">Reference proteome</keyword>
<dbReference type="EMBL" id="CAUYUJ010017619">
    <property type="protein sequence ID" value="CAK0876396.1"/>
    <property type="molecule type" value="Genomic_DNA"/>
</dbReference>
<proteinExistence type="predicted"/>
<evidence type="ECO:0000313" key="1">
    <source>
        <dbReference type="EMBL" id="CAK0876396.1"/>
    </source>
</evidence>
<evidence type="ECO:0000313" key="2">
    <source>
        <dbReference type="Proteomes" id="UP001189429"/>
    </source>
</evidence>